<dbReference type="Ensembl" id="ENSEBUT00000020736.1">
    <property type="protein sequence ID" value="ENSEBUP00000020161.1"/>
    <property type="gene ID" value="ENSEBUG00000012500.1"/>
</dbReference>
<dbReference type="InterPro" id="IPR043529">
    <property type="entry name" value="ALPK1"/>
</dbReference>
<dbReference type="GeneTree" id="ENSGT00940000159753"/>
<dbReference type="PANTHER" id="PTHR46747:SF1">
    <property type="entry name" value="ALPHA-PROTEIN KINASE 1"/>
    <property type="match status" value="1"/>
</dbReference>
<dbReference type="InterPro" id="IPR004166">
    <property type="entry name" value="a-kinase_dom"/>
</dbReference>
<evidence type="ECO:0000313" key="6">
    <source>
        <dbReference type="Ensembl" id="ENSEBUP00000020161.1"/>
    </source>
</evidence>
<dbReference type="GO" id="GO:0045087">
    <property type="term" value="P:innate immune response"/>
    <property type="evidence" value="ECO:0007669"/>
    <property type="project" value="TreeGrafter"/>
</dbReference>
<dbReference type="OMA" id="FHTIIAN"/>
<name>A0A8C4QT70_EPTBU</name>
<protein>
    <recommendedName>
        <fullName evidence="5">Alpha-type protein kinase domain-containing protein</fullName>
    </recommendedName>
</protein>
<accession>A0A8C4QT70</accession>
<proteinExistence type="predicted"/>
<dbReference type="PROSITE" id="PS51158">
    <property type="entry name" value="ALPHA_KINASE"/>
    <property type="match status" value="1"/>
</dbReference>
<evidence type="ECO:0000256" key="2">
    <source>
        <dbReference type="ARBA" id="ARBA00022679"/>
    </source>
</evidence>
<reference evidence="6" key="1">
    <citation type="submission" date="2025-08" db="UniProtKB">
        <authorList>
            <consortium name="Ensembl"/>
        </authorList>
    </citation>
    <scope>IDENTIFICATION</scope>
</reference>
<organism evidence="6 7">
    <name type="scientific">Eptatretus burgeri</name>
    <name type="common">Inshore hagfish</name>
    <dbReference type="NCBI Taxonomy" id="7764"/>
    <lineage>
        <taxon>Eukaryota</taxon>
        <taxon>Metazoa</taxon>
        <taxon>Chordata</taxon>
        <taxon>Craniata</taxon>
        <taxon>Vertebrata</taxon>
        <taxon>Cyclostomata</taxon>
        <taxon>Myxini</taxon>
        <taxon>Myxiniformes</taxon>
        <taxon>Myxinidae</taxon>
        <taxon>Eptatretinae</taxon>
        <taxon>Eptatretus</taxon>
    </lineage>
</organism>
<dbReference type="Pfam" id="PF02816">
    <property type="entry name" value="Alpha_kinase"/>
    <property type="match status" value="1"/>
</dbReference>
<dbReference type="Gene3D" id="3.20.200.10">
    <property type="entry name" value="MHCK/EF2 kinase"/>
    <property type="match status" value="1"/>
</dbReference>
<dbReference type="AlphaFoldDB" id="A0A8C4QT70"/>
<reference evidence="6" key="2">
    <citation type="submission" date="2025-09" db="UniProtKB">
        <authorList>
            <consortium name="Ensembl"/>
        </authorList>
    </citation>
    <scope>IDENTIFICATION</scope>
</reference>
<evidence type="ECO:0000256" key="4">
    <source>
        <dbReference type="SAM" id="MobiDB-lite"/>
    </source>
</evidence>
<feature type="compositionally biased region" description="Basic and acidic residues" evidence="4">
    <location>
        <begin position="340"/>
        <end position="357"/>
    </location>
</feature>
<dbReference type="SUPFAM" id="SSF56112">
    <property type="entry name" value="Protein kinase-like (PK-like)"/>
    <property type="match status" value="1"/>
</dbReference>
<keyword evidence="1" id="KW-0723">Serine/threonine-protein kinase</keyword>
<sequence>VPSVCPARDSINVCRDVTDRSVTVYISTEALPDLLRSLLEQAKDMMWAFVPEQWQYVHAESPEEKVDSMDIIRTYIRPLLCALRGGDPYTAAAVCFLLDRPMYWSGNSRSLLHLVRALRHHAPTAPQLVIRQARLYLNAGQLQKAEFILNSLIENKGETGTWKYREDKDRTLVQAVCVQIHGQVLQKLGLWLEAAEFFLLSIIGFQALHQHPQHVPQSTWKIRDKIMKPADFIYNLALCDSHLVVDLIRFFLCSSLQNRCGSCLLSYSQLPDCPSSERETCIRQAADAFEVSILTSLRGVGEAPSRQQLHAFILAAFGQAVTYREMGREEVEGETSATDRLTKGPEKDSDGVVKDRSNNITNNSVEEASNRKACLGLDSCADLLKRLRLASSDTGSVMEEAAAVVWQAVRDLAKTIDERRHRRSDTASCMPDRYIAEDVNKILLYTDNFGAIMREQGAKFRVLKSKELSNVGHSIFTVVATTEYYSGGPKAYDGRSTPMAENESSRGVQVLKGESDHQATGMDSDPFSLIEGDKATKVSQSVLANNLSGGLKELDLNRTSKIVGDDREHSQKNAVWNVGVKEYNTQLIDANAETAPSEEWCVLEERERVVQPLAEIVNLEEIDDSLRGSQSSSSSSWVKVSSLHLSSSSSFSKPIPQRTAGSQGSGSFEMIAVVLKYSIQSETWLGQETLLHVGERLPLPKRLMGNQRETFWIHYLHQDEPQGRYVGKCYRKVKMGHYYVDNVLRQSKAQYYITEFNKRLVQQDILTQIFYLPATLLLVIQSNRDVWGCSFEGSFVKLSNNTTVCKKDLPATRYGMAFSHFTYNMSLAQELIVDLQGSYCHSLLLQLHTALKLDNSMDHGLKGFENFWKHQHPVCSDICVKLGLQRGNVDTA</sequence>
<evidence type="ECO:0000259" key="5">
    <source>
        <dbReference type="PROSITE" id="PS51158"/>
    </source>
</evidence>
<evidence type="ECO:0000256" key="3">
    <source>
        <dbReference type="ARBA" id="ARBA00022777"/>
    </source>
</evidence>
<dbReference type="GO" id="GO:0048029">
    <property type="term" value="F:monosaccharide binding"/>
    <property type="evidence" value="ECO:0007669"/>
    <property type="project" value="TreeGrafter"/>
</dbReference>
<dbReference type="GO" id="GO:0005524">
    <property type="term" value="F:ATP binding"/>
    <property type="evidence" value="ECO:0007669"/>
    <property type="project" value="InterPro"/>
</dbReference>
<feature type="region of interest" description="Disordered" evidence="4">
    <location>
        <begin position="328"/>
        <end position="364"/>
    </location>
</feature>
<dbReference type="GO" id="GO:0002753">
    <property type="term" value="P:cytoplasmic pattern recognition receptor signaling pathway"/>
    <property type="evidence" value="ECO:0007669"/>
    <property type="project" value="TreeGrafter"/>
</dbReference>
<evidence type="ECO:0000256" key="1">
    <source>
        <dbReference type="ARBA" id="ARBA00022527"/>
    </source>
</evidence>
<keyword evidence="7" id="KW-1185">Reference proteome</keyword>
<dbReference type="InterPro" id="IPR011009">
    <property type="entry name" value="Kinase-like_dom_sf"/>
</dbReference>
<dbReference type="PANTHER" id="PTHR46747">
    <property type="entry name" value="ALPHA-PROTEIN KINASE 1"/>
    <property type="match status" value="1"/>
</dbReference>
<dbReference type="GO" id="GO:0005929">
    <property type="term" value="C:cilium"/>
    <property type="evidence" value="ECO:0007669"/>
    <property type="project" value="TreeGrafter"/>
</dbReference>
<keyword evidence="3" id="KW-0418">Kinase</keyword>
<dbReference type="Proteomes" id="UP000694388">
    <property type="component" value="Unplaced"/>
</dbReference>
<dbReference type="GO" id="GO:0004674">
    <property type="term" value="F:protein serine/threonine kinase activity"/>
    <property type="evidence" value="ECO:0007669"/>
    <property type="project" value="UniProtKB-KW"/>
</dbReference>
<evidence type="ECO:0000313" key="7">
    <source>
        <dbReference type="Proteomes" id="UP000694388"/>
    </source>
</evidence>
<dbReference type="SMART" id="SM00811">
    <property type="entry name" value="Alpha_kinase"/>
    <property type="match status" value="1"/>
</dbReference>
<keyword evidence="2" id="KW-0808">Transferase</keyword>
<feature type="domain" description="Alpha-type protein kinase" evidence="5">
    <location>
        <begin position="676"/>
        <end position="887"/>
    </location>
</feature>